<evidence type="ECO:0000256" key="4">
    <source>
        <dbReference type="ARBA" id="ARBA00023136"/>
    </source>
</evidence>
<feature type="transmembrane region" description="Helical" evidence="5">
    <location>
        <begin position="546"/>
        <end position="570"/>
    </location>
</feature>
<sequence>MSASKNAYAASRAKSNGTITTDKSSIIFWILAVFTGLFMFWAPFQRALFNGGTSEFERSIYSASVWSSIILLLVAILAFFVFKLQEKKDLVTILVFMMPLTYVISLSNAASHYLATNMVYIQMLYATFFILGVFLTKNKLGVSIVARLFMISGYFIVLFGLMYWLGNKTFAGHLVGWFALMDGTDTNLYRDAVMSDSNGFRLTSVFQYANTYAAFLITLTLSAIFFISKSRKWYVVLTNAFLLIPTIISFWLTLSRGAIVVIPVVFLIMMFFFKMSRQILALLQLGLAFVTSLIILQKITDIGIGLQTKPSTSESWHGWWILLLASIVFAALSFVIQRYLEPWLERVTARFDSKKFATFILPVAAIVIGLLGAILLLSDTGLKNILPDNVKTRVENINFQQHSVLERGTFYKDAVKLWSEYPIIGAGGGAWASLYEKYQNNPYTSRQAHNFALQYLVEAGALGFLAFIGFVIAVSWLYIRSYIRSSQEKRDLHFVFFIIMISLLVHSMIDFDLSYVYLGAILFLALGGMLSNSSSGELNLKSNSAVIHKLFPASIAVLSLVMFFISAQILSANGSYRQAVEVVKTSTDYNQIATPLDKAISLHPAHPDYLLTGQVSRIGILLSVYNQMQKENPNDPKKSEPFFNQAQDLMSQLLKKEPHNRAVAMQQLNMLLIKGNQQGALEWSNAQMPNYPWYMDMYEKSISLNIDLANQANTKSNTQEFNKRLDSALATYKDVLIRIDSLKNLPKEQLQGREFAVTPSMALNIGQISYMRADYKGAAAIIQPYITENMDDQVNRLIIRWYLAIMQKQGTPDQALMNKLIAKDPAEKQNVDAILAAVFPAK</sequence>
<dbReference type="InterPro" id="IPR051533">
    <property type="entry name" value="WaaL-like"/>
</dbReference>
<feature type="transmembrane region" description="Helical" evidence="5">
    <location>
        <begin position="319"/>
        <end position="336"/>
    </location>
</feature>
<organism evidence="7 8">
    <name type="scientific">Paenibacillus qinlingensis</name>
    <dbReference type="NCBI Taxonomy" id="1837343"/>
    <lineage>
        <taxon>Bacteria</taxon>
        <taxon>Bacillati</taxon>
        <taxon>Bacillota</taxon>
        <taxon>Bacilli</taxon>
        <taxon>Bacillales</taxon>
        <taxon>Paenibacillaceae</taxon>
        <taxon>Paenibacillus</taxon>
    </lineage>
</organism>
<comment type="subcellular location">
    <subcellularLocation>
        <location evidence="1">Membrane</location>
        <topology evidence="1">Multi-pass membrane protein</topology>
    </subcellularLocation>
</comment>
<dbReference type="PANTHER" id="PTHR37422">
    <property type="entry name" value="TEICHURONIC ACID BIOSYNTHESIS PROTEIN TUAE"/>
    <property type="match status" value="1"/>
</dbReference>
<feature type="transmembrane region" description="Helical" evidence="5">
    <location>
        <begin position="233"/>
        <end position="251"/>
    </location>
</feature>
<evidence type="ECO:0000313" key="7">
    <source>
        <dbReference type="EMBL" id="MDR6552198.1"/>
    </source>
</evidence>
<evidence type="ECO:0000256" key="3">
    <source>
        <dbReference type="ARBA" id="ARBA00022989"/>
    </source>
</evidence>
<comment type="caution">
    <text evidence="7">The sequence shown here is derived from an EMBL/GenBank/DDBJ whole genome shotgun (WGS) entry which is preliminary data.</text>
</comment>
<keyword evidence="2 5" id="KW-0812">Transmembrane</keyword>
<feature type="transmembrane region" description="Helical" evidence="5">
    <location>
        <begin position="119"/>
        <end position="136"/>
    </location>
</feature>
<dbReference type="Pfam" id="PF04932">
    <property type="entry name" value="Wzy_C"/>
    <property type="match status" value="1"/>
</dbReference>
<accession>A0ABU1NXH6</accession>
<feature type="domain" description="O-antigen ligase-related" evidence="6">
    <location>
        <begin position="242"/>
        <end position="468"/>
    </location>
</feature>
<feature type="transmembrane region" description="Helical" evidence="5">
    <location>
        <begin position="515"/>
        <end position="534"/>
    </location>
</feature>
<evidence type="ECO:0000256" key="5">
    <source>
        <dbReference type="SAM" id="Phobius"/>
    </source>
</evidence>
<feature type="transmembrane region" description="Helical" evidence="5">
    <location>
        <begin position="148"/>
        <end position="166"/>
    </location>
</feature>
<feature type="transmembrane region" description="Helical" evidence="5">
    <location>
        <begin position="89"/>
        <end position="107"/>
    </location>
</feature>
<feature type="transmembrane region" description="Helical" evidence="5">
    <location>
        <begin position="356"/>
        <end position="377"/>
    </location>
</feature>
<dbReference type="GO" id="GO:0016874">
    <property type="term" value="F:ligase activity"/>
    <property type="evidence" value="ECO:0007669"/>
    <property type="project" value="UniProtKB-KW"/>
</dbReference>
<feature type="transmembrane region" description="Helical" evidence="5">
    <location>
        <begin position="257"/>
        <end position="273"/>
    </location>
</feature>
<feature type="transmembrane region" description="Helical" evidence="5">
    <location>
        <begin position="459"/>
        <end position="479"/>
    </location>
</feature>
<feature type="transmembrane region" description="Helical" evidence="5">
    <location>
        <begin position="26"/>
        <end position="44"/>
    </location>
</feature>
<dbReference type="InterPro" id="IPR007016">
    <property type="entry name" value="O-antigen_ligase-rel_domated"/>
</dbReference>
<dbReference type="PANTHER" id="PTHR37422:SF13">
    <property type="entry name" value="LIPOPOLYSACCHARIDE BIOSYNTHESIS PROTEIN PA4999-RELATED"/>
    <property type="match status" value="1"/>
</dbReference>
<protein>
    <submittedName>
        <fullName evidence="7">O-antigen ligase</fullName>
    </submittedName>
</protein>
<keyword evidence="4 5" id="KW-0472">Membrane</keyword>
<evidence type="ECO:0000259" key="6">
    <source>
        <dbReference type="Pfam" id="PF04932"/>
    </source>
</evidence>
<keyword evidence="3 5" id="KW-1133">Transmembrane helix</keyword>
<evidence type="ECO:0000256" key="1">
    <source>
        <dbReference type="ARBA" id="ARBA00004141"/>
    </source>
</evidence>
<evidence type="ECO:0000256" key="2">
    <source>
        <dbReference type="ARBA" id="ARBA00022692"/>
    </source>
</evidence>
<proteinExistence type="predicted"/>
<gene>
    <name evidence="7" type="ORF">J2736_003400</name>
</gene>
<dbReference type="Proteomes" id="UP001267290">
    <property type="component" value="Unassembled WGS sequence"/>
</dbReference>
<feature type="transmembrane region" description="Helical" evidence="5">
    <location>
        <begin position="280"/>
        <end position="299"/>
    </location>
</feature>
<reference evidence="7 8" key="1">
    <citation type="submission" date="2023-07" db="EMBL/GenBank/DDBJ databases">
        <title>Sorghum-associated microbial communities from plants grown in Nebraska, USA.</title>
        <authorList>
            <person name="Schachtman D."/>
        </authorList>
    </citation>
    <scope>NUCLEOTIDE SEQUENCE [LARGE SCALE GENOMIC DNA]</scope>
    <source>
        <strain evidence="7 8">CC258</strain>
    </source>
</reference>
<evidence type="ECO:0000313" key="8">
    <source>
        <dbReference type="Proteomes" id="UP001267290"/>
    </source>
</evidence>
<name>A0ABU1NXH6_9BACL</name>
<feature type="transmembrane region" description="Helical" evidence="5">
    <location>
        <begin position="205"/>
        <end position="226"/>
    </location>
</feature>
<dbReference type="InterPro" id="IPR011990">
    <property type="entry name" value="TPR-like_helical_dom_sf"/>
</dbReference>
<feature type="transmembrane region" description="Helical" evidence="5">
    <location>
        <begin position="491"/>
        <end position="509"/>
    </location>
</feature>
<keyword evidence="8" id="KW-1185">Reference proteome</keyword>
<feature type="transmembrane region" description="Helical" evidence="5">
    <location>
        <begin position="64"/>
        <end position="82"/>
    </location>
</feature>
<dbReference type="RefSeq" id="WP_310499746.1">
    <property type="nucleotide sequence ID" value="NZ_JAVDSB010000005.1"/>
</dbReference>
<dbReference type="Gene3D" id="1.25.40.10">
    <property type="entry name" value="Tetratricopeptide repeat domain"/>
    <property type="match status" value="1"/>
</dbReference>
<keyword evidence="7" id="KW-0436">Ligase</keyword>
<dbReference type="EMBL" id="JAVDSB010000005">
    <property type="protein sequence ID" value="MDR6552198.1"/>
    <property type="molecule type" value="Genomic_DNA"/>
</dbReference>